<keyword evidence="2 7" id="KW-0812">Transmembrane</keyword>
<evidence type="ECO:0000259" key="9">
    <source>
        <dbReference type="PROSITE" id="PS50929"/>
    </source>
</evidence>
<dbReference type="SUPFAM" id="SSF90123">
    <property type="entry name" value="ABC transporter transmembrane region"/>
    <property type="match status" value="1"/>
</dbReference>
<dbReference type="GO" id="GO:0034040">
    <property type="term" value="F:ATPase-coupled lipid transmembrane transporter activity"/>
    <property type="evidence" value="ECO:0007669"/>
    <property type="project" value="TreeGrafter"/>
</dbReference>
<dbReference type="NCBIfam" id="TIGR02857">
    <property type="entry name" value="CydD"/>
    <property type="match status" value="1"/>
</dbReference>
<evidence type="ECO:0000313" key="11">
    <source>
        <dbReference type="EMBL" id="MEC0483777.1"/>
    </source>
</evidence>
<dbReference type="InterPro" id="IPR014216">
    <property type="entry name" value="ABC_transptr_CydD"/>
</dbReference>
<dbReference type="EMBL" id="JARRTL010000006">
    <property type="protein sequence ID" value="MEC0483777.1"/>
    <property type="molecule type" value="Genomic_DNA"/>
</dbReference>
<dbReference type="STRING" id="1664069.BGLY_4474"/>
<evidence type="ECO:0000256" key="4">
    <source>
        <dbReference type="ARBA" id="ARBA00022840"/>
    </source>
</evidence>
<dbReference type="Pfam" id="PF00664">
    <property type="entry name" value="ABC_membrane"/>
    <property type="match status" value="1"/>
</dbReference>
<feature type="transmembrane region" description="Helical" evidence="7">
    <location>
        <begin position="156"/>
        <end position="177"/>
    </location>
</feature>
<reference evidence="10 12" key="1">
    <citation type="journal article" date="2015" name="Int. J. Syst. Evol. Microbiol.">
        <title>Bacillus glycinifermentans sp. nov., isolated from fermented soybean paste.</title>
        <authorList>
            <person name="Kim S.J."/>
            <person name="Dunlap C.A."/>
            <person name="Kwon S.W."/>
            <person name="Rooney A.P."/>
        </authorList>
    </citation>
    <scope>NUCLEOTIDE SEQUENCE [LARGE SCALE GENOMIC DNA]</scope>
    <source>
        <strain evidence="10 12">GO-13</strain>
    </source>
</reference>
<comment type="subcellular location">
    <subcellularLocation>
        <location evidence="1">Cell membrane</location>
        <topology evidence="1">Multi-pass membrane protein</topology>
    </subcellularLocation>
</comment>
<dbReference type="SUPFAM" id="SSF52540">
    <property type="entry name" value="P-loop containing nucleoside triphosphate hydrolases"/>
    <property type="match status" value="1"/>
</dbReference>
<dbReference type="AlphaFoldDB" id="A0A0T6BJN5"/>
<dbReference type="Pfam" id="PF00005">
    <property type="entry name" value="ABC_tran"/>
    <property type="match status" value="1"/>
</dbReference>
<evidence type="ECO:0000313" key="12">
    <source>
        <dbReference type="Proteomes" id="UP000036168"/>
    </source>
</evidence>
<dbReference type="GO" id="GO:0016887">
    <property type="term" value="F:ATP hydrolysis activity"/>
    <property type="evidence" value="ECO:0007669"/>
    <property type="project" value="InterPro"/>
</dbReference>
<evidence type="ECO:0000313" key="10">
    <source>
        <dbReference type="EMBL" id="KRT90093.1"/>
    </source>
</evidence>
<dbReference type="FunFam" id="3.40.50.300:FF:001542">
    <property type="entry name" value="Thiol reductant ABC exporter subunit CydD"/>
    <property type="match status" value="1"/>
</dbReference>
<name>A0A0T6BJN5_9BACI</name>
<dbReference type="InterPro" id="IPR036640">
    <property type="entry name" value="ABC1_TM_sf"/>
</dbReference>
<dbReference type="OrthoDB" id="9806127at2"/>
<keyword evidence="5 7" id="KW-1133">Transmembrane helix</keyword>
<dbReference type="Gene3D" id="1.20.1560.10">
    <property type="entry name" value="ABC transporter type 1, transmembrane domain"/>
    <property type="match status" value="1"/>
</dbReference>
<accession>A0A0T6BJN5</accession>
<dbReference type="GO" id="GO:0140359">
    <property type="term" value="F:ABC-type transporter activity"/>
    <property type="evidence" value="ECO:0007669"/>
    <property type="project" value="InterPro"/>
</dbReference>
<reference evidence="10" key="2">
    <citation type="submission" date="2015-10" db="EMBL/GenBank/DDBJ databases">
        <authorList>
            <person name="Gilbert D.G."/>
        </authorList>
    </citation>
    <scope>NUCLEOTIDE SEQUENCE</scope>
    <source>
        <strain evidence="10">GO-13</strain>
    </source>
</reference>
<evidence type="ECO:0000256" key="7">
    <source>
        <dbReference type="SAM" id="Phobius"/>
    </source>
</evidence>
<dbReference type="Proteomes" id="UP001341297">
    <property type="component" value="Unassembled WGS sequence"/>
</dbReference>
<gene>
    <name evidence="11" type="primary">cydD</name>
    <name evidence="10" type="ORF">AB447_205800</name>
    <name evidence="11" type="ORF">P8828_02785</name>
</gene>
<protein>
    <submittedName>
        <fullName evidence="10">ATP-binding protein</fullName>
    </submittedName>
    <submittedName>
        <fullName evidence="11">Thiol reductant ABC exporter subunit CydD</fullName>
    </submittedName>
</protein>
<feature type="transmembrane region" description="Helical" evidence="7">
    <location>
        <begin position="12"/>
        <end position="31"/>
    </location>
</feature>
<evidence type="ECO:0000256" key="2">
    <source>
        <dbReference type="ARBA" id="ARBA00022692"/>
    </source>
</evidence>
<evidence type="ECO:0000256" key="1">
    <source>
        <dbReference type="ARBA" id="ARBA00004651"/>
    </source>
</evidence>
<feature type="transmembrane region" description="Helical" evidence="7">
    <location>
        <begin position="235"/>
        <end position="260"/>
    </location>
</feature>
<keyword evidence="3" id="KW-0547">Nucleotide-binding</keyword>
<dbReference type="InterPro" id="IPR027417">
    <property type="entry name" value="P-loop_NTPase"/>
</dbReference>
<dbReference type="GO" id="GO:0042883">
    <property type="term" value="P:cysteine transport"/>
    <property type="evidence" value="ECO:0007669"/>
    <property type="project" value="InterPro"/>
</dbReference>
<dbReference type="SMART" id="SM00382">
    <property type="entry name" value="AAA"/>
    <property type="match status" value="1"/>
</dbReference>
<evidence type="ECO:0000256" key="6">
    <source>
        <dbReference type="ARBA" id="ARBA00023136"/>
    </source>
</evidence>
<evidence type="ECO:0000256" key="3">
    <source>
        <dbReference type="ARBA" id="ARBA00022741"/>
    </source>
</evidence>
<feature type="domain" description="ABC transporter" evidence="8">
    <location>
        <begin position="332"/>
        <end position="567"/>
    </location>
</feature>
<keyword evidence="4 10" id="KW-0067">ATP-binding</keyword>
<dbReference type="InterPro" id="IPR003593">
    <property type="entry name" value="AAA+_ATPase"/>
</dbReference>
<dbReference type="RefSeq" id="WP_057957735.1">
    <property type="nucleotide sequence ID" value="NZ_CP023481.1"/>
</dbReference>
<dbReference type="PANTHER" id="PTHR24221">
    <property type="entry name" value="ATP-BINDING CASSETTE SUB-FAMILY B"/>
    <property type="match status" value="1"/>
</dbReference>
<feature type="transmembrane region" description="Helical" evidence="7">
    <location>
        <begin position="51"/>
        <end position="69"/>
    </location>
</feature>
<evidence type="ECO:0000313" key="13">
    <source>
        <dbReference type="Proteomes" id="UP001341297"/>
    </source>
</evidence>
<comment type="caution">
    <text evidence="10">The sequence shown here is derived from an EMBL/GenBank/DDBJ whole genome shotgun (WGS) entry which is preliminary data.</text>
</comment>
<dbReference type="PROSITE" id="PS50893">
    <property type="entry name" value="ABC_TRANSPORTER_2"/>
    <property type="match status" value="1"/>
</dbReference>
<dbReference type="Proteomes" id="UP000036168">
    <property type="component" value="Unassembled WGS sequence"/>
</dbReference>
<dbReference type="GO" id="GO:0005524">
    <property type="term" value="F:ATP binding"/>
    <property type="evidence" value="ECO:0007669"/>
    <property type="project" value="UniProtKB-KW"/>
</dbReference>
<keyword evidence="13" id="KW-1185">Reference proteome</keyword>
<organism evidence="10 12">
    <name type="scientific">Bacillus glycinifermentans</name>
    <dbReference type="NCBI Taxonomy" id="1664069"/>
    <lineage>
        <taxon>Bacteria</taxon>
        <taxon>Bacillati</taxon>
        <taxon>Bacillota</taxon>
        <taxon>Bacilli</taxon>
        <taxon>Bacillales</taxon>
        <taxon>Bacillaceae</taxon>
        <taxon>Bacillus</taxon>
    </lineage>
</organism>
<dbReference type="GO" id="GO:0005886">
    <property type="term" value="C:plasma membrane"/>
    <property type="evidence" value="ECO:0007669"/>
    <property type="project" value="UniProtKB-SubCell"/>
</dbReference>
<dbReference type="InterPro" id="IPR003439">
    <property type="entry name" value="ABC_transporter-like_ATP-bd"/>
</dbReference>
<dbReference type="EMBL" id="LECW02000045">
    <property type="protein sequence ID" value="KRT90093.1"/>
    <property type="molecule type" value="Genomic_DNA"/>
</dbReference>
<dbReference type="CDD" id="cd18584">
    <property type="entry name" value="ABC_6TM_AarD_CydD"/>
    <property type="match status" value="1"/>
</dbReference>
<dbReference type="PROSITE" id="PS50929">
    <property type="entry name" value="ABC_TM1F"/>
    <property type="match status" value="1"/>
</dbReference>
<evidence type="ECO:0000256" key="5">
    <source>
        <dbReference type="ARBA" id="ARBA00022989"/>
    </source>
</evidence>
<feature type="domain" description="ABC transmembrane type-1" evidence="9">
    <location>
        <begin position="16"/>
        <end position="298"/>
    </location>
</feature>
<dbReference type="InterPro" id="IPR011527">
    <property type="entry name" value="ABC1_TM_dom"/>
</dbReference>
<dbReference type="InterPro" id="IPR039421">
    <property type="entry name" value="Type_1_exporter"/>
</dbReference>
<dbReference type="Gene3D" id="3.40.50.300">
    <property type="entry name" value="P-loop containing nucleotide triphosphate hydrolases"/>
    <property type="match status" value="1"/>
</dbReference>
<sequence>MGKDLFQYKGIKRILAVLTVLTLMQGAAIILQAEWLAEAVTRLFNGERISALYSVMILFLAGFLLRHAVTLVKQRAVYHYAAKTGADMRKCFLEKLFQSGPRLARQEGTGHVVTLAMEGIAQFRRYLELFLPKMVSMAVIPAAIVCYVFFKDKSSAVILIVTMPILLAFMILLGYAAKRKADRQWKSYEMLSNHFTDSLRGLETLKFLGLSRSHEKNIFKVSERYRKATMSTLRIAFLSSFALDFFTMLSVATVAVFLGLGLVNGHITLGPALAVLILAPEFFLPVREVGNDYHATLNGQEAGKAIKSILDAPGFQKEEPLLLGAWSDEDQIALKNVSVRHEEGEEASLTDISLSFKGKKKIGIIGESGAGKSTLIDVLGGFLDTSGGAIEVGGTERTHLQAESWQRQLVYIPQHPYIFPDTLSANIRFYYPDASIEEVERAAKAAGLSELIDGLPSGLEERIGEGGRTLSGGQAQRTAVARAFLGNRPILLLDEPTAHLDIETEYEMKETMLKLFEDKLVFIATHRLHWMLDMDEIIVLKDGKVAETGTHQELIEKRGVYYDLVKAQAFGGAS</sequence>
<keyword evidence="6 7" id="KW-0472">Membrane</keyword>
<feature type="transmembrane region" description="Helical" evidence="7">
    <location>
        <begin position="130"/>
        <end position="150"/>
    </location>
</feature>
<proteinExistence type="predicted"/>
<reference evidence="11 13" key="3">
    <citation type="submission" date="2023-03" db="EMBL/GenBank/DDBJ databases">
        <title>Agriculturally important microbes genome sequencing.</title>
        <authorList>
            <person name="Dunlap C."/>
        </authorList>
    </citation>
    <scope>NUCLEOTIDE SEQUENCE [LARGE SCALE GENOMIC DNA]</scope>
    <source>
        <strain evidence="11 13">CBP-3203</strain>
    </source>
</reference>
<dbReference type="PANTHER" id="PTHR24221:SF614">
    <property type="entry name" value="GLUTATHIONE_L-CYSTEINE TRANSPORT SYSTEM ATP-BINDING_PERMEASE PROTEIN CYDC"/>
    <property type="match status" value="1"/>
</dbReference>
<evidence type="ECO:0000259" key="8">
    <source>
        <dbReference type="PROSITE" id="PS50893"/>
    </source>
</evidence>